<evidence type="ECO:0000259" key="4">
    <source>
        <dbReference type="Pfam" id="PF00205"/>
    </source>
</evidence>
<protein>
    <submittedName>
        <fullName evidence="7">Thiamine pyrophosphate-binding protein</fullName>
    </submittedName>
</protein>
<evidence type="ECO:0000256" key="1">
    <source>
        <dbReference type="ARBA" id="ARBA00007812"/>
    </source>
</evidence>
<dbReference type="SUPFAM" id="SSF52518">
    <property type="entry name" value="Thiamin diphosphate-binding fold (THDP-binding)"/>
    <property type="match status" value="2"/>
</dbReference>
<feature type="domain" description="Thiamine pyrophosphate enzyme N-terminal TPP-binding" evidence="6">
    <location>
        <begin position="3"/>
        <end position="115"/>
    </location>
</feature>
<name>A0ABT0YAQ8_9ACTN</name>
<dbReference type="InterPro" id="IPR045229">
    <property type="entry name" value="TPP_enz"/>
</dbReference>
<dbReference type="PANTHER" id="PTHR18968">
    <property type="entry name" value="THIAMINE PYROPHOSPHATE ENZYMES"/>
    <property type="match status" value="1"/>
</dbReference>
<evidence type="ECO:0000313" key="7">
    <source>
        <dbReference type="EMBL" id="MCM4083123.1"/>
    </source>
</evidence>
<evidence type="ECO:0000259" key="6">
    <source>
        <dbReference type="Pfam" id="PF02776"/>
    </source>
</evidence>
<dbReference type="InterPro" id="IPR029035">
    <property type="entry name" value="DHS-like_NAD/FAD-binding_dom"/>
</dbReference>
<feature type="domain" description="Thiamine pyrophosphate enzyme central" evidence="4">
    <location>
        <begin position="187"/>
        <end position="319"/>
    </location>
</feature>
<comment type="caution">
    <text evidence="7">The sequence shown here is derived from an EMBL/GenBank/DDBJ whole genome shotgun (WGS) entry which is preliminary data.</text>
</comment>
<organism evidence="7 8">
    <name type="scientific">Paractinoplanes hotanensis</name>
    <dbReference type="NCBI Taxonomy" id="2906497"/>
    <lineage>
        <taxon>Bacteria</taxon>
        <taxon>Bacillati</taxon>
        <taxon>Actinomycetota</taxon>
        <taxon>Actinomycetes</taxon>
        <taxon>Micromonosporales</taxon>
        <taxon>Micromonosporaceae</taxon>
        <taxon>Paractinoplanes</taxon>
    </lineage>
</organism>
<dbReference type="RefSeq" id="WP_251802834.1">
    <property type="nucleotide sequence ID" value="NZ_JAMQOL010000054.1"/>
</dbReference>
<dbReference type="CDD" id="cd07035">
    <property type="entry name" value="TPP_PYR_POX_like"/>
    <property type="match status" value="1"/>
</dbReference>
<dbReference type="InterPro" id="IPR012001">
    <property type="entry name" value="Thiamin_PyroP_enz_TPP-bd_dom"/>
</dbReference>
<keyword evidence="2 3" id="KW-0786">Thiamine pyrophosphate</keyword>
<dbReference type="Proteomes" id="UP001523216">
    <property type="component" value="Unassembled WGS sequence"/>
</dbReference>
<dbReference type="PROSITE" id="PS00187">
    <property type="entry name" value="TPP_ENZYMES"/>
    <property type="match status" value="1"/>
</dbReference>
<feature type="domain" description="Thiamine pyrophosphate enzyme TPP-binding" evidence="5">
    <location>
        <begin position="381"/>
        <end position="526"/>
    </location>
</feature>
<dbReference type="CDD" id="cd00568">
    <property type="entry name" value="TPP_enzymes"/>
    <property type="match status" value="1"/>
</dbReference>
<dbReference type="Pfam" id="PF02776">
    <property type="entry name" value="TPP_enzyme_N"/>
    <property type="match status" value="1"/>
</dbReference>
<dbReference type="InterPro" id="IPR012000">
    <property type="entry name" value="Thiamin_PyroP_enz_cen_dom"/>
</dbReference>
<dbReference type="Gene3D" id="3.40.50.1220">
    <property type="entry name" value="TPP-binding domain"/>
    <property type="match status" value="1"/>
</dbReference>
<dbReference type="Gene3D" id="3.40.50.970">
    <property type="match status" value="2"/>
</dbReference>
<dbReference type="EMBL" id="JAMQOL010000054">
    <property type="protein sequence ID" value="MCM4083123.1"/>
    <property type="molecule type" value="Genomic_DNA"/>
</dbReference>
<comment type="similarity">
    <text evidence="1 3">Belongs to the TPP enzyme family.</text>
</comment>
<keyword evidence="8" id="KW-1185">Reference proteome</keyword>
<gene>
    <name evidence="7" type="ORF">LXN57_36780</name>
</gene>
<dbReference type="InterPro" id="IPR000399">
    <property type="entry name" value="TPP-bd_CS"/>
</dbReference>
<sequence length="546" mass="56665">MTTAAGVLAATLAEHGVDRVFCVPGESFLDLLAELARRGVDIVTARHESGAAFMALADAKLTGRAGVVLVNRGPGATNAAIAVHSADLDATPLLMIVGDVRVASAGRGWFQELDAPAAFGAMSRRVLTLREPEAAGEFAARAWAAAHGPTPGPAVLCVPEDVLTGPGGAVRQPARRWPAVPAESFTDAVIGLLNSAQRPLVLAGSAVDNDPDGRAALRDAAHRHGLAVAVTNKRQDLYPNDDPHYAGHLHLATQAEQRDRLARADLVVAVGTRLDPVTTQGFRLPAAGQTVVQVHPDAAAIGTGCPTAHGCAASPARFLLDLARRPATGGPHRDRGWHDELVDWEAGQSRWSPVDADDGVAFGHVVAALPPECADAVVTLDAGSFTSWVHRYHRVTTGRLLGIASSAMGFGVPAAVAAALRRPDRAVIAMVGDGGFQMTGAELATAVQRGARLTVVVADNGSLGTIRQHQERGHPGLDLGTGLRNPDFAALARSHGALGLAVESPDEAEPALAKALACAGPALVHVRTSLRHISAYAHLDDLRRAP</sequence>
<evidence type="ECO:0000259" key="5">
    <source>
        <dbReference type="Pfam" id="PF02775"/>
    </source>
</evidence>
<dbReference type="SUPFAM" id="SSF52467">
    <property type="entry name" value="DHS-like NAD/FAD-binding domain"/>
    <property type="match status" value="1"/>
</dbReference>
<dbReference type="Pfam" id="PF02775">
    <property type="entry name" value="TPP_enzyme_C"/>
    <property type="match status" value="1"/>
</dbReference>
<dbReference type="InterPro" id="IPR011766">
    <property type="entry name" value="TPP_enzyme_TPP-bd"/>
</dbReference>
<evidence type="ECO:0000256" key="3">
    <source>
        <dbReference type="RuleBase" id="RU362132"/>
    </source>
</evidence>
<evidence type="ECO:0000256" key="2">
    <source>
        <dbReference type="ARBA" id="ARBA00023052"/>
    </source>
</evidence>
<proteinExistence type="inferred from homology"/>
<dbReference type="Pfam" id="PF00205">
    <property type="entry name" value="TPP_enzyme_M"/>
    <property type="match status" value="1"/>
</dbReference>
<dbReference type="PANTHER" id="PTHR18968:SF120">
    <property type="entry name" value="ACETOLACTATE SYNTHASE LARGE SUBUNIT"/>
    <property type="match status" value="1"/>
</dbReference>
<reference evidence="7 8" key="1">
    <citation type="submission" date="2022-06" db="EMBL/GenBank/DDBJ databases">
        <title>Actinoplanes abujensis sp. nov., isolated from Nigerian arid soil.</title>
        <authorList>
            <person name="Ding P."/>
        </authorList>
    </citation>
    <scope>NUCLEOTIDE SEQUENCE [LARGE SCALE GENOMIC DNA]</scope>
    <source>
        <strain evidence="8">TRM88002</strain>
    </source>
</reference>
<accession>A0ABT0YAQ8</accession>
<dbReference type="InterPro" id="IPR029061">
    <property type="entry name" value="THDP-binding"/>
</dbReference>
<evidence type="ECO:0000313" key="8">
    <source>
        <dbReference type="Proteomes" id="UP001523216"/>
    </source>
</evidence>